<gene>
    <name evidence="2" type="ORF">HNQ39_000747</name>
</gene>
<organism evidence="2 3">
    <name type="scientific">Armatimonas rosea</name>
    <dbReference type="NCBI Taxonomy" id="685828"/>
    <lineage>
        <taxon>Bacteria</taxon>
        <taxon>Bacillati</taxon>
        <taxon>Armatimonadota</taxon>
        <taxon>Armatimonadia</taxon>
        <taxon>Armatimonadales</taxon>
        <taxon>Armatimonadaceae</taxon>
        <taxon>Armatimonas</taxon>
    </lineage>
</organism>
<dbReference type="Proteomes" id="UP000520814">
    <property type="component" value="Unassembled WGS sequence"/>
</dbReference>
<dbReference type="PANTHER" id="PTHR43441">
    <property type="entry name" value="RIBOSOMAL-PROTEIN-SERINE ACETYLTRANSFERASE"/>
    <property type="match status" value="1"/>
</dbReference>
<proteinExistence type="predicted"/>
<dbReference type="RefSeq" id="WP_184192605.1">
    <property type="nucleotide sequence ID" value="NZ_JACHGW010000001.1"/>
</dbReference>
<dbReference type="InterPro" id="IPR016181">
    <property type="entry name" value="Acyl_CoA_acyltransferase"/>
</dbReference>
<dbReference type="EMBL" id="JACHGW010000001">
    <property type="protein sequence ID" value="MBB6048985.1"/>
    <property type="molecule type" value="Genomic_DNA"/>
</dbReference>
<dbReference type="PANTHER" id="PTHR43441:SF11">
    <property type="entry name" value="RIBOSOMAL-PROTEIN-SERINE ACETYLTRANSFERASE"/>
    <property type="match status" value="1"/>
</dbReference>
<evidence type="ECO:0000313" key="2">
    <source>
        <dbReference type="EMBL" id="MBB6048985.1"/>
    </source>
</evidence>
<dbReference type="InterPro" id="IPR000182">
    <property type="entry name" value="GNAT_dom"/>
</dbReference>
<protein>
    <submittedName>
        <fullName evidence="2">RimJ/RimL family protein N-acetyltransferase</fullName>
    </submittedName>
</protein>
<name>A0A7W9SMC3_ARMRO</name>
<dbReference type="AlphaFoldDB" id="A0A7W9SMC3"/>
<comment type="caution">
    <text evidence="2">The sequence shown here is derived from an EMBL/GenBank/DDBJ whole genome shotgun (WGS) entry which is preliminary data.</text>
</comment>
<dbReference type="GO" id="GO:0008999">
    <property type="term" value="F:protein-N-terminal-alanine acetyltransferase activity"/>
    <property type="evidence" value="ECO:0007669"/>
    <property type="project" value="TreeGrafter"/>
</dbReference>
<evidence type="ECO:0000259" key="1">
    <source>
        <dbReference type="PROSITE" id="PS51186"/>
    </source>
</evidence>
<evidence type="ECO:0000313" key="3">
    <source>
        <dbReference type="Proteomes" id="UP000520814"/>
    </source>
</evidence>
<keyword evidence="3" id="KW-1185">Reference proteome</keyword>
<keyword evidence="2" id="KW-0808">Transferase</keyword>
<dbReference type="SUPFAM" id="SSF55729">
    <property type="entry name" value="Acyl-CoA N-acyltransferases (Nat)"/>
    <property type="match status" value="1"/>
</dbReference>
<dbReference type="Pfam" id="PF13302">
    <property type="entry name" value="Acetyltransf_3"/>
    <property type="match status" value="1"/>
</dbReference>
<reference evidence="2 3" key="1">
    <citation type="submission" date="2020-08" db="EMBL/GenBank/DDBJ databases">
        <title>Genomic Encyclopedia of Type Strains, Phase IV (KMG-IV): sequencing the most valuable type-strain genomes for metagenomic binning, comparative biology and taxonomic classification.</title>
        <authorList>
            <person name="Goeker M."/>
        </authorList>
    </citation>
    <scope>NUCLEOTIDE SEQUENCE [LARGE SCALE GENOMIC DNA]</scope>
    <source>
        <strain evidence="2 3">DSM 23562</strain>
    </source>
</reference>
<dbReference type="GO" id="GO:0005737">
    <property type="term" value="C:cytoplasm"/>
    <property type="evidence" value="ECO:0007669"/>
    <property type="project" value="TreeGrafter"/>
</dbReference>
<dbReference type="Gene3D" id="3.40.630.30">
    <property type="match status" value="1"/>
</dbReference>
<sequence>MFGPILEGERVRLVPLTPELAPLFCAWFADTEVTRYLSLAYPPTLDFEKEWLEKVGRSSTEVVWAAQLKENEKVIGTTGLHQLDWQNRSAVTGNLIGAKEEWGKGYASEIVALRTDYAFGTLGLEKLKTLVYTENTASRRALEKAGYQTVGVARHERWHLGRWHDAWLGEALRDDWLARQ</sequence>
<accession>A0A7W9SMC3</accession>
<dbReference type="GO" id="GO:1990189">
    <property type="term" value="F:protein N-terminal-serine acetyltransferase activity"/>
    <property type="evidence" value="ECO:0007669"/>
    <property type="project" value="TreeGrafter"/>
</dbReference>
<dbReference type="InterPro" id="IPR051908">
    <property type="entry name" value="Ribosomal_N-acetyltransferase"/>
</dbReference>
<dbReference type="PROSITE" id="PS51186">
    <property type="entry name" value="GNAT"/>
    <property type="match status" value="1"/>
</dbReference>
<feature type="domain" description="N-acetyltransferase" evidence="1">
    <location>
        <begin position="11"/>
        <end position="173"/>
    </location>
</feature>